<dbReference type="AlphaFoldDB" id="A0A3P7C8B4"/>
<dbReference type="Proteomes" id="UP000275846">
    <property type="component" value="Unassembled WGS sequence"/>
</dbReference>
<accession>A0A3P7C8B4</accession>
<evidence type="ECO:0000313" key="2">
    <source>
        <dbReference type="Proteomes" id="UP000275846"/>
    </source>
</evidence>
<proteinExistence type="predicted"/>
<reference evidence="1 2" key="1">
    <citation type="submission" date="2018-11" db="EMBL/GenBank/DDBJ databases">
        <authorList>
            <consortium name="Pathogen Informatics"/>
        </authorList>
    </citation>
    <scope>NUCLEOTIDE SEQUENCE [LARGE SCALE GENOMIC DNA]</scope>
    <source>
        <strain evidence="1 2">NST_G2</strain>
    </source>
</reference>
<gene>
    <name evidence="1" type="ORF">SSLN_LOCUS1768</name>
</gene>
<dbReference type="EMBL" id="UYSU01006795">
    <property type="protein sequence ID" value="VDL88153.1"/>
    <property type="molecule type" value="Genomic_DNA"/>
</dbReference>
<sequence>MFFASPELVLGGEVGTDNGGELVSPKRHVKAHRAIINALRQTGQTSHDAVPAGKGDTNVASLCLWAAAPKEGVAGIHLLQLTPLRESASLRAAMSTLYHDNSRKTSAMLRSGWLLLGLS</sequence>
<name>A0A3P7C8B4_SCHSO</name>
<keyword evidence="2" id="KW-1185">Reference proteome</keyword>
<evidence type="ECO:0000313" key="1">
    <source>
        <dbReference type="EMBL" id="VDL88153.1"/>
    </source>
</evidence>
<protein>
    <submittedName>
        <fullName evidence="1">Uncharacterized protein</fullName>
    </submittedName>
</protein>
<organism evidence="1 2">
    <name type="scientific">Schistocephalus solidus</name>
    <name type="common">Tapeworm</name>
    <dbReference type="NCBI Taxonomy" id="70667"/>
    <lineage>
        <taxon>Eukaryota</taxon>
        <taxon>Metazoa</taxon>
        <taxon>Spiralia</taxon>
        <taxon>Lophotrochozoa</taxon>
        <taxon>Platyhelminthes</taxon>
        <taxon>Cestoda</taxon>
        <taxon>Eucestoda</taxon>
        <taxon>Diphyllobothriidea</taxon>
        <taxon>Diphyllobothriidae</taxon>
        <taxon>Schistocephalus</taxon>
    </lineage>
</organism>
<dbReference type="OrthoDB" id="514248at2759"/>